<keyword evidence="4" id="KW-1185">Reference proteome</keyword>
<dbReference type="AlphaFoldDB" id="A0A8S4RKJ5"/>
<evidence type="ECO:0000256" key="1">
    <source>
        <dbReference type="SAM" id="MobiDB-lite"/>
    </source>
</evidence>
<feature type="chain" id="PRO_5035862732" evidence="2">
    <location>
        <begin position="32"/>
        <end position="79"/>
    </location>
</feature>
<gene>
    <name evidence="3" type="primary">jg24458</name>
    <name evidence="3" type="ORF">PAEG_LOCUS14424</name>
</gene>
<organism evidence="3 4">
    <name type="scientific">Pararge aegeria aegeria</name>
    <dbReference type="NCBI Taxonomy" id="348720"/>
    <lineage>
        <taxon>Eukaryota</taxon>
        <taxon>Metazoa</taxon>
        <taxon>Ecdysozoa</taxon>
        <taxon>Arthropoda</taxon>
        <taxon>Hexapoda</taxon>
        <taxon>Insecta</taxon>
        <taxon>Pterygota</taxon>
        <taxon>Neoptera</taxon>
        <taxon>Endopterygota</taxon>
        <taxon>Lepidoptera</taxon>
        <taxon>Glossata</taxon>
        <taxon>Ditrysia</taxon>
        <taxon>Papilionoidea</taxon>
        <taxon>Nymphalidae</taxon>
        <taxon>Satyrinae</taxon>
        <taxon>Satyrini</taxon>
        <taxon>Parargina</taxon>
        <taxon>Pararge</taxon>
    </lineage>
</organism>
<evidence type="ECO:0000313" key="3">
    <source>
        <dbReference type="EMBL" id="CAH2237119.1"/>
    </source>
</evidence>
<sequence>MPSHRNEPSYAYQPKAWLHLLVCFFFGLTVADNHLTTASPGEWDKREKSPRARRHREEGRRRRPEGASFEDSDLGSVRR</sequence>
<dbReference type="Proteomes" id="UP000838756">
    <property type="component" value="Unassembled WGS sequence"/>
</dbReference>
<evidence type="ECO:0000313" key="4">
    <source>
        <dbReference type="Proteomes" id="UP000838756"/>
    </source>
</evidence>
<name>A0A8S4RKJ5_9NEOP</name>
<feature type="region of interest" description="Disordered" evidence="1">
    <location>
        <begin position="35"/>
        <end position="79"/>
    </location>
</feature>
<feature type="signal peptide" evidence="2">
    <location>
        <begin position="1"/>
        <end position="31"/>
    </location>
</feature>
<comment type="caution">
    <text evidence="3">The sequence shown here is derived from an EMBL/GenBank/DDBJ whole genome shotgun (WGS) entry which is preliminary data.</text>
</comment>
<reference evidence="3" key="1">
    <citation type="submission" date="2022-03" db="EMBL/GenBank/DDBJ databases">
        <authorList>
            <person name="Lindestad O."/>
        </authorList>
    </citation>
    <scope>NUCLEOTIDE SEQUENCE</scope>
</reference>
<protein>
    <submittedName>
        <fullName evidence="3">Jg24458 protein</fullName>
    </submittedName>
</protein>
<feature type="compositionally biased region" description="Basic and acidic residues" evidence="1">
    <location>
        <begin position="42"/>
        <end position="60"/>
    </location>
</feature>
<evidence type="ECO:0000256" key="2">
    <source>
        <dbReference type="SAM" id="SignalP"/>
    </source>
</evidence>
<accession>A0A8S4RKJ5</accession>
<keyword evidence="2" id="KW-0732">Signal</keyword>
<dbReference type="EMBL" id="CAKXAJ010025249">
    <property type="protein sequence ID" value="CAH2237119.1"/>
    <property type="molecule type" value="Genomic_DNA"/>
</dbReference>
<proteinExistence type="predicted"/>